<accession>A1RUQ1</accession>
<dbReference type="Gene3D" id="3.40.190.10">
    <property type="entry name" value="Periplasmic binding protein-like II"/>
    <property type="match status" value="2"/>
</dbReference>
<proteinExistence type="inferred from homology"/>
<dbReference type="CDD" id="cd13565">
    <property type="entry name" value="PBP2_PstS"/>
    <property type="match status" value="1"/>
</dbReference>
<dbReference type="eggNOG" id="arCOG00213">
    <property type="taxonomic scope" value="Archaea"/>
</dbReference>
<comment type="similarity">
    <text evidence="1 4">Belongs to the PstS family.</text>
</comment>
<name>A1RUQ1_PYRIL</name>
<feature type="domain" description="PBP" evidence="5">
    <location>
        <begin position="61"/>
        <end position="384"/>
    </location>
</feature>
<dbReference type="HOGENOM" id="CLU_034528_1_2_2"/>
<evidence type="ECO:0000256" key="2">
    <source>
        <dbReference type="ARBA" id="ARBA00022448"/>
    </source>
</evidence>
<dbReference type="SUPFAM" id="SSF53850">
    <property type="entry name" value="Periplasmic binding protein-like II"/>
    <property type="match status" value="1"/>
</dbReference>
<sequence length="414" mass="44997">MLGFICFSLQYFCFYVFRRLMRAVALAVLAAVLALLAVGVLFFPPKCLAASGGGGGVALGVRGSLVGGGSSFIAPQMFVWSREFYRLSGGAAVVNYQSVGSGAGVAQLLERRLDFAASDVPLPRDRYAAVGGRVFQFPVAVGSIVVVYNVPEVAYGVTGRYLNLTAEVLALIYMGVVRQWCDVRIRELNPGLADRLPCRDIVAVHRSDGSGTTAAFTLFLSRAYPPWNNTVGWGLVVRWPVDAVGRGVGAKGNEGVAQAVLQNAYSIGYVEYAYWVKNRGKFDEVGGVAYVRNDNDGRFYFPTAESVSEAVSAGLERYLAKYGAPPGPGDDWNPVSMEFSNPPRGYPIVSFTYIILWRDYVAEGYGNAGVKAKILREFFRWVLTEGQRRLVDGYIALPREVAEVGLRAVEVVKP</sequence>
<gene>
    <name evidence="6" type="ordered locus">Pisl_1528</name>
</gene>
<evidence type="ECO:0000256" key="4">
    <source>
        <dbReference type="PIRNR" id="PIRNR002756"/>
    </source>
</evidence>
<dbReference type="PANTHER" id="PTHR42996:SF1">
    <property type="entry name" value="PHOSPHATE-BINDING PROTEIN PSTS"/>
    <property type="match status" value="1"/>
</dbReference>
<keyword evidence="3 4" id="KW-0592">Phosphate transport</keyword>
<dbReference type="GO" id="GO:0043190">
    <property type="term" value="C:ATP-binding cassette (ABC) transporter complex"/>
    <property type="evidence" value="ECO:0007669"/>
    <property type="project" value="InterPro"/>
</dbReference>
<dbReference type="GO" id="GO:0035435">
    <property type="term" value="P:phosphate ion transmembrane transport"/>
    <property type="evidence" value="ECO:0007669"/>
    <property type="project" value="InterPro"/>
</dbReference>
<dbReference type="Pfam" id="PF12849">
    <property type="entry name" value="PBP_like_2"/>
    <property type="match status" value="1"/>
</dbReference>
<evidence type="ECO:0000313" key="7">
    <source>
        <dbReference type="Proteomes" id="UP000002595"/>
    </source>
</evidence>
<organism evidence="6 7">
    <name type="scientific">Pyrobaculum islandicum (strain DSM 4184 / JCM 9189 / GEO3)</name>
    <dbReference type="NCBI Taxonomy" id="384616"/>
    <lineage>
        <taxon>Archaea</taxon>
        <taxon>Thermoproteota</taxon>
        <taxon>Thermoprotei</taxon>
        <taxon>Thermoproteales</taxon>
        <taxon>Thermoproteaceae</taxon>
        <taxon>Pyrobaculum</taxon>
    </lineage>
</organism>
<dbReference type="KEGG" id="pis:Pisl_1528"/>
<dbReference type="PANTHER" id="PTHR42996">
    <property type="entry name" value="PHOSPHATE-BINDING PROTEIN PSTS"/>
    <property type="match status" value="1"/>
</dbReference>
<dbReference type="InterPro" id="IPR024370">
    <property type="entry name" value="PBP_domain"/>
</dbReference>
<protein>
    <recommendedName>
        <fullName evidence="4">Phosphate-binding protein</fullName>
    </recommendedName>
</protein>
<dbReference type="InterPro" id="IPR050962">
    <property type="entry name" value="Phosphate-bind_PstS"/>
</dbReference>
<evidence type="ECO:0000256" key="3">
    <source>
        <dbReference type="ARBA" id="ARBA00022592"/>
    </source>
</evidence>
<dbReference type="Proteomes" id="UP000002595">
    <property type="component" value="Chromosome"/>
</dbReference>
<keyword evidence="2 4" id="KW-0813">Transport</keyword>
<reference evidence="6" key="1">
    <citation type="submission" date="2006-12" db="EMBL/GenBank/DDBJ databases">
        <title>Complete sequence of Pyrobaculum islandicum DSM 4184.</title>
        <authorList>
            <person name="Copeland A."/>
            <person name="Lucas S."/>
            <person name="Lapidus A."/>
            <person name="Barry K."/>
            <person name="Detter J.C."/>
            <person name="Glavina del Rio T."/>
            <person name="Dalin E."/>
            <person name="Tice H."/>
            <person name="Pitluck S."/>
            <person name="Meincke L."/>
            <person name="Brettin T."/>
            <person name="Bruce D."/>
            <person name="Han C."/>
            <person name="Tapia R."/>
            <person name="Gilna P."/>
            <person name="Schmutz J."/>
            <person name="Larimer F."/>
            <person name="Land M."/>
            <person name="Hauser L."/>
            <person name="Kyrpides N."/>
            <person name="Mikhailova N."/>
            <person name="Cozen A.E."/>
            <person name="Fitz-Gibbon S.T."/>
            <person name="House C.H."/>
            <person name="Saltikov C."/>
            <person name="Lowe T."/>
            <person name="Richardson P."/>
        </authorList>
    </citation>
    <scope>NUCLEOTIDE SEQUENCE [LARGE SCALE GENOMIC DNA]</scope>
    <source>
        <strain evidence="6">DSM 4184</strain>
    </source>
</reference>
<dbReference type="STRING" id="384616.Pisl_1528"/>
<dbReference type="PIRSF" id="PIRSF002756">
    <property type="entry name" value="PstS"/>
    <property type="match status" value="1"/>
</dbReference>
<evidence type="ECO:0000259" key="5">
    <source>
        <dbReference type="Pfam" id="PF12849"/>
    </source>
</evidence>
<dbReference type="AlphaFoldDB" id="A1RUQ1"/>
<evidence type="ECO:0000313" key="6">
    <source>
        <dbReference type="EMBL" id="ABL88683.1"/>
    </source>
</evidence>
<dbReference type="GO" id="GO:0042301">
    <property type="term" value="F:phosphate ion binding"/>
    <property type="evidence" value="ECO:0007669"/>
    <property type="project" value="InterPro"/>
</dbReference>
<keyword evidence="7" id="KW-1185">Reference proteome</keyword>
<evidence type="ECO:0000256" key="1">
    <source>
        <dbReference type="ARBA" id="ARBA00008725"/>
    </source>
</evidence>
<dbReference type="InterPro" id="IPR005673">
    <property type="entry name" value="ABC_phos-bd_PstS"/>
</dbReference>
<dbReference type="EMBL" id="CP000504">
    <property type="protein sequence ID" value="ABL88683.1"/>
    <property type="molecule type" value="Genomic_DNA"/>
</dbReference>
<dbReference type="NCBIfam" id="TIGR00975">
    <property type="entry name" value="3a0107s03"/>
    <property type="match status" value="1"/>
</dbReference>